<evidence type="ECO:0000313" key="3">
    <source>
        <dbReference type="EMBL" id="KTR50899.1"/>
    </source>
</evidence>
<dbReference type="GO" id="GO:0016020">
    <property type="term" value="C:membrane"/>
    <property type="evidence" value="ECO:0007669"/>
    <property type="project" value="InterPro"/>
</dbReference>
<accession>A0A147DNG7</accession>
<feature type="transmembrane region" description="Helical" evidence="1">
    <location>
        <begin position="76"/>
        <end position="96"/>
    </location>
</feature>
<evidence type="ECO:0000256" key="1">
    <source>
        <dbReference type="SAM" id="Phobius"/>
    </source>
</evidence>
<keyword evidence="1" id="KW-1133">Transmembrane helix</keyword>
<comment type="caution">
    <text evidence="3">The sequence shown here is derived from an EMBL/GenBank/DDBJ whole genome shotgun (WGS) entry which is preliminary data.</text>
</comment>
<dbReference type="Proteomes" id="UP000072763">
    <property type="component" value="Unassembled WGS sequence"/>
</dbReference>
<sequence length="99" mass="11272">MVSLVFGILSFALLLYFFVMWGRFAFDIVQAYNRTWRPRGAMLVVADVVYTLTDPPIRFVRRLLPPLRLGPVALDFGWTIVMLVVIILRVIVGGLARGF</sequence>
<evidence type="ECO:0000313" key="4">
    <source>
        <dbReference type="Proteomes" id="UP000072763"/>
    </source>
</evidence>
<organism evidence="3 4">
    <name type="scientific">Curtobacterium oceanosedimentum</name>
    <dbReference type="NCBI Taxonomy" id="465820"/>
    <lineage>
        <taxon>Bacteria</taxon>
        <taxon>Bacillati</taxon>
        <taxon>Actinomycetota</taxon>
        <taxon>Actinomycetes</taxon>
        <taxon>Micrococcales</taxon>
        <taxon>Microbacteriaceae</taxon>
        <taxon>Curtobacterium</taxon>
    </lineage>
</organism>
<keyword evidence="5" id="KW-1185">Reference proteome</keyword>
<keyword evidence="1" id="KW-0812">Transmembrane</keyword>
<evidence type="ECO:0000313" key="2">
    <source>
        <dbReference type="EMBL" id="KTR38458.1"/>
    </source>
</evidence>
<evidence type="ECO:0000313" key="5">
    <source>
        <dbReference type="Proteomes" id="UP000078335"/>
    </source>
</evidence>
<dbReference type="PATRIC" id="fig|465820.3.peg.2899"/>
<proteinExistence type="predicted"/>
<dbReference type="InterPro" id="IPR003425">
    <property type="entry name" value="CCB3/YggT"/>
</dbReference>
<dbReference type="AlphaFoldDB" id="A0A147DNG7"/>
<protein>
    <submittedName>
        <fullName evidence="3">Membrane protein</fullName>
    </submittedName>
</protein>
<keyword evidence="1" id="KW-0472">Membrane</keyword>
<dbReference type="STRING" id="465820.NS263_13305"/>
<dbReference type="EMBL" id="LDRB01000077">
    <property type="protein sequence ID" value="KTR38458.1"/>
    <property type="molecule type" value="Genomic_DNA"/>
</dbReference>
<name>A0A147DNG7_9MICO</name>
<gene>
    <name evidence="2" type="ORF">NS263_13305</name>
    <name evidence="3" type="ORF">NS359_12755</name>
</gene>
<dbReference type="Proteomes" id="UP000078335">
    <property type="component" value="Unassembled WGS sequence"/>
</dbReference>
<dbReference type="Pfam" id="PF02325">
    <property type="entry name" value="CCB3_YggT"/>
    <property type="match status" value="1"/>
</dbReference>
<dbReference type="EMBL" id="LDRC01000069">
    <property type="protein sequence ID" value="KTR50899.1"/>
    <property type="molecule type" value="Genomic_DNA"/>
</dbReference>
<reference evidence="4 5" key="1">
    <citation type="journal article" date="2016" name="Front. Microbiol.">
        <title>Genomic Resource of Rice Seed Associated Bacteria.</title>
        <authorList>
            <person name="Midha S."/>
            <person name="Bansal K."/>
            <person name="Sharma S."/>
            <person name="Kumar N."/>
            <person name="Patil P.P."/>
            <person name="Chaudhry V."/>
            <person name="Patil P.B."/>
        </authorList>
    </citation>
    <scope>NUCLEOTIDE SEQUENCE [LARGE SCALE GENOMIC DNA]</scope>
    <source>
        <strain evidence="2 5">NS263</strain>
        <strain evidence="3 4">NS359</strain>
    </source>
</reference>